<dbReference type="OrthoDB" id="6128509at2759"/>
<feature type="repeat" description="Filamin" evidence="1">
    <location>
        <begin position="47"/>
        <end position="160"/>
    </location>
</feature>
<name>A0A0M0K9H3_9EUKA</name>
<reference evidence="3" key="1">
    <citation type="journal article" date="2015" name="PLoS Genet.">
        <title>Genome Sequence and Transcriptome Analyses of Chrysochromulina tobin: Metabolic Tools for Enhanced Algal Fitness in the Prominent Order Prymnesiales (Haptophyceae).</title>
        <authorList>
            <person name="Hovde B.T."/>
            <person name="Deodato C.R."/>
            <person name="Hunsperger H.M."/>
            <person name="Ryken S.A."/>
            <person name="Yost W."/>
            <person name="Jha R.K."/>
            <person name="Patterson J."/>
            <person name="Monnat R.J. Jr."/>
            <person name="Barlow S.B."/>
            <person name="Starkenburg S.R."/>
            <person name="Cattolico R.A."/>
        </authorList>
    </citation>
    <scope>NUCLEOTIDE SEQUENCE</scope>
    <source>
        <strain evidence="3">CCMP291</strain>
    </source>
</reference>
<dbReference type="InterPro" id="IPR017868">
    <property type="entry name" value="Filamin/ABP280_repeat-like"/>
</dbReference>
<keyword evidence="3" id="KW-1185">Reference proteome</keyword>
<dbReference type="PROSITE" id="PS50194">
    <property type="entry name" value="FILAMIN_REPEAT"/>
    <property type="match status" value="1"/>
</dbReference>
<dbReference type="EMBL" id="JWZX01000927">
    <property type="protein sequence ID" value="KOO35267.1"/>
    <property type="molecule type" value="Genomic_DNA"/>
</dbReference>
<evidence type="ECO:0000256" key="1">
    <source>
        <dbReference type="PROSITE-ProRule" id="PRU00087"/>
    </source>
</evidence>
<dbReference type="InterPro" id="IPR013783">
    <property type="entry name" value="Ig-like_fold"/>
</dbReference>
<sequence length="448" mass="48837">MRLNVEMRQQYQQQWARRLATVKSAEGLKKTMGDGAALPSSPFMLTVRPGEAHALSTKLPAVLHGEVGGRCSYTISTADQGGNPCLEGGAKLSCTCESEDDLWLRTGGSSSDNGKLSAKSTDHGNGKYTIVWHGERTGTFLVSVTIGGLHVVGSPVFLKLASSIPDLTKCLTDVQRSIRAIKGQLTMFRICFRDVYGNSPNCSSAFRSTLKAGLAIANPGVKVPTARTEYDFEGSWVDEESDDGTQIAWYQIAFTPMTAGSYSMHAWVESNAPVTNQVPGVVRNYIEGSPYILDVHADAANVQSGVREVIDVSGIMPGDYKISRDVFEETTKRWGDCTIDAFASVATATLPRFWTETPKLGAEGTDALKQEWRYGERVWAHPPLHLLDALAAFLVQPDRGAEVIVCAPFRPNADWFFKIKKLCDDSTKYMAGRLSKAAILVQEGQRAL</sequence>
<dbReference type="AlphaFoldDB" id="A0A0M0K9H3"/>
<dbReference type="Proteomes" id="UP000037460">
    <property type="component" value="Unassembled WGS sequence"/>
</dbReference>
<evidence type="ECO:0000313" key="2">
    <source>
        <dbReference type="EMBL" id="KOO35267.1"/>
    </source>
</evidence>
<dbReference type="InterPro" id="IPR014756">
    <property type="entry name" value="Ig_E-set"/>
</dbReference>
<gene>
    <name evidence="2" type="ORF">Ctob_014608</name>
</gene>
<dbReference type="Gene3D" id="2.60.40.10">
    <property type="entry name" value="Immunoglobulins"/>
    <property type="match status" value="1"/>
</dbReference>
<comment type="caution">
    <text evidence="2">The sequence shown here is derived from an EMBL/GenBank/DDBJ whole genome shotgun (WGS) entry which is preliminary data.</text>
</comment>
<evidence type="ECO:0000313" key="3">
    <source>
        <dbReference type="Proteomes" id="UP000037460"/>
    </source>
</evidence>
<protein>
    <submittedName>
        <fullName evidence="2">Uncharacterized protein</fullName>
    </submittedName>
</protein>
<organism evidence="2 3">
    <name type="scientific">Chrysochromulina tobinii</name>
    <dbReference type="NCBI Taxonomy" id="1460289"/>
    <lineage>
        <taxon>Eukaryota</taxon>
        <taxon>Haptista</taxon>
        <taxon>Haptophyta</taxon>
        <taxon>Prymnesiophyceae</taxon>
        <taxon>Prymnesiales</taxon>
        <taxon>Chrysochromulinaceae</taxon>
        <taxon>Chrysochromulina</taxon>
    </lineage>
</organism>
<dbReference type="Pfam" id="PF00630">
    <property type="entry name" value="Filamin"/>
    <property type="match status" value="1"/>
</dbReference>
<dbReference type="SUPFAM" id="SSF81296">
    <property type="entry name" value="E set domains"/>
    <property type="match status" value="1"/>
</dbReference>
<accession>A0A0M0K9H3</accession>
<proteinExistence type="predicted"/>